<evidence type="ECO:0000256" key="1">
    <source>
        <dbReference type="ARBA" id="ARBA00005232"/>
    </source>
</evidence>
<name>A0AAF0F6N9_9BASI</name>
<dbReference type="GO" id="GO:0009437">
    <property type="term" value="P:carnitine metabolic process"/>
    <property type="evidence" value="ECO:0007669"/>
    <property type="project" value="TreeGrafter"/>
</dbReference>
<dbReference type="FunFam" id="3.30.559.10:FF:000019">
    <property type="entry name" value="Carnitine acetyl transferase"/>
    <property type="match status" value="1"/>
</dbReference>
<dbReference type="RefSeq" id="XP_060122310.1">
    <property type="nucleotide sequence ID" value="XM_060266327.1"/>
</dbReference>
<dbReference type="EC" id="2.3.1.7" evidence="7"/>
<dbReference type="PANTHER" id="PTHR22589">
    <property type="entry name" value="CARNITINE O-ACYLTRANSFERASE"/>
    <property type="match status" value="1"/>
</dbReference>
<reference evidence="7" key="1">
    <citation type="submission" date="2023-03" db="EMBL/GenBank/DDBJ databases">
        <title>Mating type loci evolution in Malassezia.</title>
        <authorList>
            <person name="Coelho M.A."/>
        </authorList>
    </citation>
    <scope>NUCLEOTIDE SEQUENCE</scope>
    <source>
        <strain evidence="7">CBS 9431</strain>
    </source>
</reference>
<accession>A0AAF0F6N9</accession>
<dbReference type="InterPro" id="IPR039551">
    <property type="entry name" value="Cho/carn_acyl_trans"/>
</dbReference>
<dbReference type="PROSITE" id="PS00440">
    <property type="entry name" value="ACYLTRANSF_C_2"/>
    <property type="match status" value="1"/>
</dbReference>
<dbReference type="Gene3D" id="3.30.559.10">
    <property type="entry name" value="Chloramphenicol acetyltransferase-like domain"/>
    <property type="match status" value="1"/>
</dbReference>
<dbReference type="Gene3D" id="3.30.559.70">
    <property type="entry name" value="Choline/Carnitine o-acyltransferase, domain 2"/>
    <property type="match status" value="1"/>
</dbReference>
<evidence type="ECO:0000313" key="8">
    <source>
        <dbReference type="Proteomes" id="UP001217754"/>
    </source>
</evidence>
<keyword evidence="2 5" id="KW-0808">Transferase</keyword>
<organism evidence="7 8">
    <name type="scientific">Malassezia japonica</name>
    <dbReference type="NCBI Taxonomy" id="223818"/>
    <lineage>
        <taxon>Eukaryota</taxon>
        <taxon>Fungi</taxon>
        <taxon>Dikarya</taxon>
        <taxon>Basidiomycota</taxon>
        <taxon>Ustilaginomycotina</taxon>
        <taxon>Malasseziomycetes</taxon>
        <taxon>Malasseziales</taxon>
        <taxon>Malasseziaceae</taxon>
        <taxon>Malassezia</taxon>
    </lineage>
</organism>
<evidence type="ECO:0000313" key="7">
    <source>
        <dbReference type="EMBL" id="WFD39413.1"/>
    </source>
</evidence>
<gene>
    <name evidence="7" type="primary">YAT1</name>
    <name evidence="7" type="ORF">MJAP1_002390</name>
</gene>
<feature type="active site" description="Proton acceptor" evidence="4">
    <location>
        <position position="323"/>
    </location>
</feature>
<dbReference type="Pfam" id="PF00755">
    <property type="entry name" value="Carn_acyltransf"/>
    <property type="match status" value="1"/>
</dbReference>
<dbReference type="FunFam" id="3.30.559.70:FF:000003">
    <property type="entry name" value="Carnitine acetyl transferase FacC"/>
    <property type="match status" value="1"/>
</dbReference>
<dbReference type="Proteomes" id="UP001217754">
    <property type="component" value="Chromosome 4"/>
</dbReference>
<sequence>MSEQEKKTFARQHELPKLAVPTLEESCKKYLVSLEALQTPEQHARTKSVVESFLENEGPKLQQELLDYAESKKSYIEEFWDDSYLLGNDSVVLNLNPFFILDRDEPDPARGTQLRRAANLTLASLSFIHDLRHETLEPDSFRGTPLDMFQYSRLFGMARIPTSQGCKLRLFAESRHMVVMRRGQFYWFEVLDQESRPLLTEPELVATLKSILRDADQIAPEQLGKESLGVLSTEKRRTWYAARAKLEENEHNHRCMTMIDSALFVLCLDDYAPSGVEELTNNMLCGSYRLEEGKQVGTCLNRWYDKLQIIVCANGAAGVNFEHSSADGHTVLRFVADIYTELILQFARSIHPNTRSLFQAKTSPFARSVARKNPTQRISENVLTDVLARTTPKRLEWSWTPEILSSVQYAEMRLSDLICQNECFVLEFKGYGKRFITSHGFSPDAFVQMAFQATYYSLYGRAPPTYEPAMTKAFLRGRTETIRTVQPHTLDFVRAWTDPKAKMQTKLTALRAACAGHTKLSKDCAAGKGFDRHFYAMLALWEKQHGVNGETMPEFFTDNGYKTLSHVVLSTSNCGNPSLRIFGFGPVVQDGFGIGYIIQDNKLTICASSKHLQTKRFLKALEQYLYAIQGDIITAYKAANIHQNQTYVDHAGNECDVRTGLPISSLLRSQNKETEKEEVGNSGYSFYGDANDAFSSERIRYTPHDSVGKMIFVSEYD</sequence>
<dbReference type="InterPro" id="IPR042231">
    <property type="entry name" value="Cho/carn_acyl_trans_2"/>
</dbReference>
<feature type="domain" description="Choline/carnitine acyltransferase" evidence="6">
    <location>
        <begin position="18"/>
        <end position="623"/>
    </location>
</feature>
<dbReference type="InterPro" id="IPR000542">
    <property type="entry name" value="Carn_acyl_trans"/>
</dbReference>
<evidence type="ECO:0000256" key="4">
    <source>
        <dbReference type="PIRSR" id="PIRSR600542-1"/>
    </source>
</evidence>
<comment type="similarity">
    <text evidence="1 5">Belongs to the carnitine/choline acetyltransferase family.</text>
</comment>
<protein>
    <submittedName>
        <fullName evidence="7">Carnitine O-acetyltransferase</fullName>
        <ecNumber evidence="7">2.3.1.7</ecNumber>
    </submittedName>
</protein>
<dbReference type="InterPro" id="IPR023213">
    <property type="entry name" value="CAT-like_dom_sf"/>
</dbReference>
<dbReference type="AlphaFoldDB" id="A0AAF0F6N9"/>
<dbReference type="EMBL" id="CP119961">
    <property type="protein sequence ID" value="WFD39413.1"/>
    <property type="molecule type" value="Genomic_DNA"/>
</dbReference>
<dbReference type="PANTHER" id="PTHR22589:SF29">
    <property type="entry name" value="MITOCHONDRIAL CARNITINE O-ACETYLTRANSFERASE-RELATED"/>
    <property type="match status" value="1"/>
</dbReference>
<dbReference type="GeneID" id="85226041"/>
<evidence type="ECO:0000256" key="3">
    <source>
        <dbReference type="ARBA" id="ARBA00023315"/>
    </source>
</evidence>
<evidence type="ECO:0000259" key="6">
    <source>
        <dbReference type="Pfam" id="PF00755"/>
    </source>
</evidence>
<dbReference type="GO" id="GO:0004092">
    <property type="term" value="F:carnitine O-acetyltransferase activity"/>
    <property type="evidence" value="ECO:0007669"/>
    <property type="project" value="UniProtKB-EC"/>
</dbReference>
<proteinExistence type="inferred from homology"/>
<dbReference type="GO" id="GO:0005739">
    <property type="term" value="C:mitochondrion"/>
    <property type="evidence" value="ECO:0007669"/>
    <property type="project" value="TreeGrafter"/>
</dbReference>
<keyword evidence="8" id="KW-1185">Reference proteome</keyword>
<evidence type="ECO:0000256" key="5">
    <source>
        <dbReference type="RuleBase" id="RU003801"/>
    </source>
</evidence>
<keyword evidence="3 5" id="KW-0012">Acyltransferase</keyword>
<dbReference type="SUPFAM" id="SSF52777">
    <property type="entry name" value="CoA-dependent acyltransferases"/>
    <property type="match status" value="2"/>
</dbReference>
<evidence type="ECO:0000256" key="2">
    <source>
        <dbReference type="ARBA" id="ARBA00022679"/>
    </source>
</evidence>